<evidence type="ECO:0000256" key="1">
    <source>
        <dbReference type="ARBA" id="ARBA00023015"/>
    </source>
</evidence>
<dbReference type="Pfam" id="PF12833">
    <property type="entry name" value="HTH_18"/>
    <property type="match status" value="1"/>
</dbReference>
<dbReference type="Gene3D" id="1.10.10.60">
    <property type="entry name" value="Homeodomain-like"/>
    <property type="match status" value="1"/>
</dbReference>
<dbReference type="AlphaFoldDB" id="A0A1Q6I130"/>
<dbReference type="SUPFAM" id="SSF46689">
    <property type="entry name" value="Homeodomain-like"/>
    <property type="match status" value="1"/>
</dbReference>
<dbReference type="InterPro" id="IPR018060">
    <property type="entry name" value="HTH_AraC"/>
</dbReference>
<gene>
    <name evidence="5" type="ORF">BHV79_11165</name>
</gene>
<feature type="domain" description="HTH araC/xylS-type" evidence="4">
    <location>
        <begin position="206"/>
        <end position="304"/>
    </location>
</feature>
<keyword evidence="2" id="KW-0238">DNA-binding</keyword>
<dbReference type="InterPro" id="IPR009057">
    <property type="entry name" value="Homeodomain-like_sf"/>
</dbReference>
<keyword evidence="1" id="KW-0805">Transcription regulation</keyword>
<accession>A0A1Q6I130</accession>
<sequence>MPQVINIAKLAEYAGKDDRENCVNGDYFLRHIVSEKAENILPAAIKIDGMFIFMCTGSEIDININFRTAKLRVGSVMVLSPNDLIEIVGSPSSKAEGYALYLPIEFLKLLSFDSNTLDFRNINLDTSPVIQLDDDCRRLFEGYFNLLELNMTINREPSVYTRNISRSVVGAMIYQIMAFAKVQQEAAGESAGKVSDNAGRRQYYVRDFMSLLQQNFRQHRSVGFYADKLFISAKYLSLIIKEATGRTATEWIDHFVILEAKNLLRYSGRNIQQIAYDLNFHNQSAFGKYFKHLTGLSPSEFRKT</sequence>
<evidence type="ECO:0000313" key="6">
    <source>
        <dbReference type="Proteomes" id="UP000186549"/>
    </source>
</evidence>
<proteinExistence type="predicted"/>
<dbReference type="EMBL" id="MNQU01000235">
    <property type="protein sequence ID" value="OKZ32237.1"/>
    <property type="molecule type" value="Genomic_DNA"/>
</dbReference>
<evidence type="ECO:0000259" key="4">
    <source>
        <dbReference type="PROSITE" id="PS01124"/>
    </source>
</evidence>
<dbReference type="PANTHER" id="PTHR43280:SF32">
    <property type="entry name" value="TRANSCRIPTIONAL REGULATORY PROTEIN"/>
    <property type="match status" value="1"/>
</dbReference>
<reference evidence="5 6" key="1">
    <citation type="journal article" date="2016" name="Nat. Biotechnol.">
        <title>Measurement of bacterial replication rates in microbial communities.</title>
        <authorList>
            <person name="Brown C.T."/>
            <person name="Olm M.R."/>
            <person name="Thomas B.C."/>
            <person name="Banfield J.F."/>
        </authorList>
    </citation>
    <scope>NUCLEOTIDE SEQUENCE [LARGE SCALE GENOMIC DNA]</scope>
    <source>
        <strain evidence="5">45_41</strain>
    </source>
</reference>
<comment type="caution">
    <text evidence="5">The sequence shown here is derived from an EMBL/GenBank/DDBJ whole genome shotgun (WGS) entry which is preliminary data.</text>
</comment>
<name>A0A1Q6I130_BACUN</name>
<organism evidence="5 6">
    <name type="scientific">Bacteroides uniformis</name>
    <dbReference type="NCBI Taxonomy" id="820"/>
    <lineage>
        <taxon>Bacteria</taxon>
        <taxon>Pseudomonadati</taxon>
        <taxon>Bacteroidota</taxon>
        <taxon>Bacteroidia</taxon>
        <taxon>Bacteroidales</taxon>
        <taxon>Bacteroidaceae</taxon>
        <taxon>Bacteroides</taxon>
    </lineage>
</organism>
<evidence type="ECO:0000256" key="2">
    <source>
        <dbReference type="ARBA" id="ARBA00023125"/>
    </source>
</evidence>
<dbReference type="GO" id="GO:0003700">
    <property type="term" value="F:DNA-binding transcription factor activity"/>
    <property type="evidence" value="ECO:0007669"/>
    <property type="project" value="InterPro"/>
</dbReference>
<protein>
    <recommendedName>
        <fullName evidence="4">HTH araC/xylS-type domain-containing protein</fullName>
    </recommendedName>
</protein>
<dbReference type="PROSITE" id="PS01124">
    <property type="entry name" value="HTH_ARAC_FAMILY_2"/>
    <property type="match status" value="1"/>
</dbReference>
<dbReference type="SMART" id="SM00342">
    <property type="entry name" value="HTH_ARAC"/>
    <property type="match status" value="1"/>
</dbReference>
<evidence type="ECO:0000256" key="3">
    <source>
        <dbReference type="ARBA" id="ARBA00023163"/>
    </source>
</evidence>
<keyword evidence="3" id="KW-0804">Transcription</keyword>
<dbReference type="PANTHER" id="PTHR43280">
    <property type="entry name" value="ARAC-FAMILY TRANSCRIPTIONAL REGULATOR"/>
    <property type="match status" value="1"/>
</dbReference>
<dbReference type="Proteomes" id="UP000186549">
    <property type="component" value="Unassembled WGS sequence"/>
</dbReference>
<dbReference type="GO" id="GO:0043565">
    <property type="term" value="F:sequence-specific DNA binding"/>
    <property type="evidence" value="ECO:0007669"/>
    <property type="project" value="InterPro"/>
</dbReference>
<evidence type="ECO:0000313" key="5">
    <source>
        <dbReference type="EMBL" id="OKZ32237.1"/>
    </source>
</evidence>